<reference evidence="1 2" key="1">
    <citation type="submission" date="2017-09" db="EMBL/GenBank/DDBJ databases">
        <title>Large-scale bioinformatics analysis of Bacillus genomes uncovers conserved roles of natural products in bacterial physiology.</title>
        <authorList>
            <consortium name="Agbiome Team Llc"/>
            <person name="Bleich R.M."/>
            <person name="Grubbs K.J."/>
            <person name="Santa Maria K.C."/>
            <person name="Allen S.E."/>
            <person name="Farag S."/>
            <person name="Shank E.A."/>
            <person name="Bowers A."/>
        </authorList>
    </citation>
    <scope>NUCLEOTIDE SEQUENCE [LARGE SCALE GENOMIC DNA]</scope>
    <source>
        <strain evidence="1 2">AFS053130</strain>
    </source>
</reference>
<dbReference type="Proteomes" id="UP000222054">
    <property type="component" value="Unassembled WGS sequence"/>
</dbReference>
<organism evidence="1 2">
    <name type="scientific">Bacillus cereus</name>
    <dbReference type="NCBI Taxonomy" id="1396"/>
    <lineage>
        <taxon>Bacteria</taxon>
        <taxon>Bacillati</taxon>
        <taxon>Bacillota</taxon>
        <taxon>Bacilli</taxon>
        <taxon>Bacillales</taxon>
        <taxon>Bacillaceae</taxon>
        <taxon>Bacillus</taxon>
        <taxon>Bacillus cereus group</taxon>
    </lineage>
</organism>
<gene>
    <name evidence="1" type="ORF">CN958_05220</name>
</gene>
<name>A0A2B9E4L4_BACCE</name>
<dbReference type="EMBL" id="NUHO01000027">
    <property type="protein sequence ID" value="PGM96010.1"/>
    <property type="molecule type" value="Genomic_DNA"/>
</dbReference>
<accession>A0A2B9E4L4</accession>
<sequence>MNKAELIQSKIEEGKLSVNEARILLGLAPIPNAEVGVKPLRKLIDELKQPEPLITITLSDIDSVPMVYYKGEWIDRKLRVGFDWETRSIDKINRTYIHIEHVPADNKRFNTEIIQHNHPIVKEEVEFYYGDERLQNKTTT</sequence>
<comment type="caution">
    <text evidence="1">The sequence shown here is derived from an EMBL/GenBank/DDBJ whole genome shotgun (WGS) entry which is preliminary data.</text>
</comment>
<proteinExistence type="predicted"/>
<dbReference type="AlphaFoldDB" id="A0A2B9E4L4"/>
<evidence type="ECO:0000313" key="2">
    <source>
        <dbReference type="Proteomes" id="UP000222054"/>
    </source>
</evidence>
<evidence type="ECO:0000313" key="1">
    <source>
        <dbReference type="EMBL" id="PGM96010.1"/>
    </source>
</evidence>
<protein>
    <submittedName>
        <fullName evidence="1">Uncharacterized protein</fullName>
    </submittedName>
</protein>
<dbReference type="RefSeq" id="WP_098776104.1">
    <property type="nucleotide sequence ID" value="NZ_NUHO01000027.1"/>
</dbReference>